<dbReference type="InterPro" id="IPR010982">
    <property type="entry name" value="Lambda_DNA-bd_dom_sf"/>
</dbReference>
<dbReference type="Gene3D" id="1.10.260.40">
    <property type="entry name" value="lambda repressor-like DNA-binding domains"/>
    <property type="match status" value="1"/>
</dbReference>
<comment type="caution">
    <text evidence="2">The sequence shown here is derived from an EMBL/GenBank/DDBJ whole genome shotgun (WGS) entry which is preliminary data.</text>
</comment>
<dbReference type="Pfam" id="PF01381">
    <property type="entry name" value="HTH_3"/>
    <property type="match status" value="1"/>
</dbReference>
<protein>
    <submittedName>
        <fullName evidence="2">Transcriptional regulator</fullName>
    </submittedName>
</protein>
<name>A0ABS2NWH8_9BACI</name>
<dbReference type="InterPro" id="IPR001387">
    <property type="entry name" value="Cro/C1-type_HTH"/>
</dbReference>
<dbReference type="EMBL" id="JAFBED010000001">
    <property type="protein sequence ID" value="MBM7618778.1"/>
    <property type="molecule type" value="Genomic_DNA"/>
</dbReference>
<dbReference type="SUPFAM" id="SSF47413">
    <property type="entry name" value="lambda repressor-like DNA-binding domains"/>
    <property type="match status" value="1"/>
</dbReference>
<dbReference type="Proteomes" id="UP000737402">
    <property type="component" value="Unassembled WGS sequence"/>
</dbReference>
<dbReference type="CDD" id="cd00093">
    <property type="entry name" value="HTH_XRE"/>
    <property type="match status" value="1"/>
</dbReference>
<feature type="domain" description="HTH cro/C1-type" evidence="1">
    <location>
        <begin position="9"/>
        <end position="65"/>
    </location>
</feature>
<evidence type="ECO:0000313" key="2">
    <source>
        <dbReference type="EMBL" id="MBM7618778.1"/>
    </source>
</evidence>
<accession>A0ABS2NWH8</accession>
<dbReference type="PROSITE" id="PS50943">
    <property type="entry name" value="HTH_CROC1"/>
    <property type="match status" value="1"/>
</dbReference>
<evidence type="ECO:0000259" key="1">
    <source>
        <dbReference type="PROSITE" id="PS50943"/>
    </source>
</evidence>
<evidence type="ECO:0000313" key="3">
    <source>
        <dbReference type="Proteomes" id="UP000737402"/>
    </source>
</evidence>
<proteinExistence type="predicted"/>
<dbReference type="RefSeq" id="WP_204413227.1">
    <property type="nucleotide sequence ID" value="NZ_JAFBED010000001.1"/>
</dbReference>
<organism evidence="2 3">
    <name type="scientific">Sutcliffiella tianshenii</name>
    <dbReference type="NCBI Taxonomy" id="1463404"/>
    <lineage>
        <taxon>Bacteria</taxon>
        <taxon>Bacillati</taxon>
        <taxon>Bacillota</taxon>
        <taxon>Bacilli</taxon>
        <taxon>Bacillales</taxon>
        <taxon>Bacillaceae</taxon>
        <taxon>Sutcliffiella</taxon>
    </lineage>
</organism>
<keyword evidence="3" id="KW-1185">Reference proteome</keyword>
<sequence>MVNIIGKQLITARTRRGLDQENLALLTGLNVNDIAAIEAGTVDVQVSTLHKLSEALKWSFSIGDVSI</sequence>
<reference evidence="2 3" key="1">
    <citation type="submission" date="2021-01" db="EMBL/GenBank/DDBJ databases">
        <title>Genomic Encyclopedia of Type Strains, Phase IV (KMG-IV): sequencing the most valuable type-strain genomes for metagenomic binning, comparative biology and taxonomic classification.</title>
        <authorList>
            <person name="Goeker M."/>
        </authorList>
    </citation>
    <scope>NUCLEOTIDE SEQUENCE [LARGE SCALE GENOMIC DNA]</scope>
    <source>
        <strain evidence="2 3">DSM 25879</strain>
    </source>
</reference>
<gene>
    <name evidence="2" type="ORF">JOC95_000620</name>
</gene>